<dbReference type="RefSeq" id="WP_016402732.1">
    <property type="nucleotide sequence ID" value="NZ_BARX01000021.1"/>
</dbReference>
<dbReference type="InterPro" id="IPR001647">
    <property type="entry name" value="HTH_TetR"/>
</dbReference>
<proteinExistence type="predicted"/>
<dbReference type="PROSITE" id="PS50977">
    <property type="entry name" value="HTH_TETR_2"/>
    <property type="match status" value="1"/>
</dbReference>
<dbReference type="OrthoDB" id="116240at2"/>
<protein>
    <submittedName>
        <fullName evidence="6">Transcriptional regulator</fullName>
    </submittedName>
</protein>
<sequence>MLEQQIAEQLERAFSDYGFTEPSVAKLQKASGVSLRTLYRYYPSKESMVIGALQHRHARYIEKLSAEQTNSRKDNLLAIFRQLEQWMQTQAPSGCMSMSALAAYPDNSLISDAVKQHKQDLLALFETRCGDKALAMQIFLLHEGVSAAWPVIGAPSFEAAQLTLEQLIGNS</sequence>
<evidence type="ECO:0000256" key="4">
    <source>
        <dbReference type="PROSITE-ProRule" id="PRU00335"/>
    </source>
</evidence>
<evidence type="ECO:0000256" key="3">
    <source>
        <dbReference type="ARBA" id="ARBA00023163"/>
    </source>
</evidence>
<feature type="domain" description="HTH tetR-type" evidence="5">
    <location>
        <begin position="1"/>
        <end position="60"/>
    </location>
</feature>
<keyword evidence="7" id="KW-1185">Reference proteome</keyword>
<dbReference type="PANTHER" id="PTHR47506">
    <property type="entry name" value="TRANSCRIPTIONAL REGULATORY PROTEIN"/>
    <property type="match status" value="1"/>
</dbReference>
<dbReference type="EMBL" id="BARX01000021">
    <property type="protein sequence ID" value="GAD02965.1"/>
    <property type="molecule type" value="Genomic_DNA"/>
</dbReference>
<dbReference type="AlphaFoldDB" id="R9PNT8"/>
<dbReference type="PANTHER" id="PTHR47506:SF1">
    <property type="entry name" value="HTH-TYPE TRANSCRIPTIONAL REGULATOR YJDC"/>
    <property type="match status" value="1"/>
</dbReference>
<accession>R9PNT8</accession>
<dbReference type="Proteomes" id="UP000014461">
    <property type="component" value="Unassembled WGS sequence"/>
</dbReference>
<evidence type="ECO:0000256" key="1">
    <source>
        <dbReference type="ARBA" id="ARBA00023015"/>
    </source>
</evidence>
<keyword evidence="3" id="KW-0804">Transcription</keyword>
<comment type="caution">
    <text evidence="6">The sequence shown here is derived from an EMBL/GenBank/DDBJ whole genome shotgun (WGS) entry which is preliminary data.</text>
</comment>
<evidence type="ECO:0000256" key="2">
    <source>
        <dbReference type="ARBA" id="ARBA00023125"/>
    </source>
</evidence>
<dbReference type="Gene3D" id="1.10.357.10">
    <property type="entry name" value="Tetracycline Repressor, domain 2"/>
    <property type="match status" value="1"/>
</dbReference>
<evidence type="ECO:0000259" key="5">
    <source>
        <dbReference type="PROSITE" id="PS50977"/>
    </source>
</evidence>
<name>R9PNT8_AGAAL</name>
<keyword evidence="2 4" id="KW-0238">DNA-binding</keyword>
<gene>
    <name evidence="6" type="ORF">AALB_3045</name>
</gene>
<organism evidence="6 7">
    <name type="scientific">Agarivorans albus MKT 106</name>
    <dbReference type="NCBI Taxonomy" id="1331007"/>
    <lineage>
        <taxon>Bacteria</taxon>
        <taxon>Pseudomonadati</taxon>
        <taxon>Pseudomonadota</taxon>
        <taxon>Gammaproteobacteria</taxon>
        <taxon>Alteromonadales</taxon>
        <taxon>Alteromonadaceae</taxon>
        <taxon>Agarivorans</taxon>
    </lineage>
</organism>
<reference evidence="6" key="1">
    <citation type="journal article" date="2013" name="Genome Announc.">
        <title>Draft Genome Sequence of Agarivorans albus Strain MKT 106T, an Agarolytic Marine Bacterium.</title>
        <authorList>
            <person name="Yasuike M."/>
            <person name="Nakamura Y."/>
            <person name="Kai W."/>
            <person name="Fujiwara A."/>
            <person name="Fukui Y."/>
            <person name="Satomi M."/>
            <person name="Sano M."/>
        </authorList>
    </citation>
    <scope>NUCLEOTIDE SEQUENCE [LARGE SCALE GENOMIC DNA]</scope>
</reference>
<dbReference type="STRING" id="1331007.AALB_3045"/>
<dbReference type="InterPro" id="IPR009057">
    <property type="entry name" value="Homeodomain-like_sf"/>
</dbReference>
<feature type="DNA-binding region" description="H-T-H motif" evidence="4">
    <location>
        <begin position="23"/>
        <end position="42"/>
    </location>
</feature>
<evidence type="ECO:0000313" key="7">
    <source>
        <dbReference type="Proteomes" id="UP000014461"/>
    </source>
</evidence>
<dbReference type="Pfam" id="PF00440">
    <property type="entry name" value="TetR_N"/>
    <property type="match status" value="1"/>
</dbReference>
<keyword evidence="1" id="KW-0805">Transcription regulation</keyword>
<dbReference type="SUPFAM" id="SSF46689">
    <property type="entry name" value="Homeodomain-like"/>
    <property type="match status" value="1"/>
</dbReference>
<evidence type="ECO:0000313" key="6">
    <source>
        <dbReference type="EMBL" id="GAD02965.1"/>
    </source>
</evidence>
<dbReference type="GO" id="GO:0003677">
    <property type="term" value="F:DNA binding"/>
    <property type="evidence" value="ECO:0007669"/>
    <property type="project" value="UniProtKB-UniRule"/>
</dbReference>